<keyword evidence="3" id="KW-1185">Reference proteome</keyword>
<evidence type="ECO:0000313" key="3">
    <source>
        <dbReference type="Proteomes" id="UP000193228"/>
    </source>
</evidence>
<reference evidence="3" key="1">
    <citation type="submission" date="2017-04" db="EMBL/GenBank/DDBJ databases">
        <authorList>
            <person name="Varghese N."/>
            <person name="Submissions S."/>
        </authorList>
    </citation>
    <scope>NUCLEOTIDE SEQUENCE [LARGE SCALE GENOMIC DNA]</scope>
    <source>
        <strain evidence="3">LMG 29540</strain>
    </source>
</reference>
<dbReference type="EMBL" id="FXAT01000019">
    <property type="protein sequence ID" value="SMG61079.1"/>
    <property type="molecule type" value="Genomic_DNA"/>
</dbReference>
<accession>A0A1X7M6R1</accession>
<evidence type="ECO:0000256" key="1">
    <source>
        <dbReference type="SAM" id="MobiDB-lite"/>
    </source>
</evidence>
<feature type="compositionally biased region" description="Basic and acidic residues" evidence="1">
    <location>
        <begin position="14"/>
        <end position="25"/>
    </location>
</feature>
<name>A0A1X7M6R1_9BURK</name>
<dbReference type="Proteomes" id="UP000193228">
    <property type="component" value="Unassembled WGS sequence"/>
</dbReference>
<gene>
    <name evidence="2" type="ORF">SAMN06265784_11943</name>
</gene>
<dbReference type="AlphaFoldDB" id="A0A1X7M6R1"/>
<organism evidence="2 3">
    <name type="scientific">Paraburkholderia susongensis</name>
    <dbReference type="NCBI Taxonomy" id="1515439"/>
    <lineage>
        <taxon>Bacteria</taxon>
        <taxon>Pseudomonadati</taxon>
        <taxon>Pseudomonadota</taxon>
        <taxon>Betaproteobacteria</taxon>
        <taxon>Burkholderiales</taxon>
        <taxon>Burkholderiaceae</taxon>
        <taxon>Paraburkholderia</taxon>
    </lineage>
</organism>
<proteinExistence type="predicted"/>
<sequence>MGDFGQESGGGPDADSRHAGQDRPKRVSKHQSLNFGGDFVTLLAQGGELLGQAWHDDGGGLRAGHDHGLLVQRLNDFGRQVLAHTRCELGQAVGKRLLAGSGKCGGRRVALKQIEHSRMVEAWSENALERRMDLGEQAANAVAGLSDLSSEIIVEAAQHGELAELLVGQSKRA</sequence>
<evidence type="ECO:0000313" key="2">
    <source>
        <dbReference type="EMBL" id="SMG61079.1"/>
    </source>
</evidence>
<protein>
    <submittedName>
        <fullName evidence="2">Uncharacterized protein</fullName>
    </submittedName>
</protein>
<feature type="region of interest" description="Disordered" evidence="1">
    <location>
        <begin position="1"/>
        <end position="30"/>
    </location>
</feature>